<dbReference type="Pfam" id="PF13565">
    <property type="entry name" value="HTH_32"/>
    <property type="match status" value="1"/>
</dbReference>
<proteinExistence type="predicted"/>
<dbReference type="AlphaFoldDB" id="A0A6B0GFH4"/>
<dbReference type="OrthoDB" id="195008at2157"/>
<organism evidence="1 2">
    <name type="scientific">Halomarina oriensis</name>
    <dbReference type="NCBI Taxonomy" id="671145"/>
    <lineage>
        <taxon>Archaea</taxon>
        <taxon>Methanobacteriati</taxon>
        <taxon>Methanobacteriota</taxon>
        <taxon>Stenosarchaea group</taxon>
        <taxon>Halobacteria</taxon>
        <taxon>Halobacteriales</taxon>
        <taxon>Natronomonadaceae</taxon>
        <taxon>Halomarina</taxon>
    </lineage>
</organism>
<keyword evidence="2" id="KW-1185">Reference proteome</keyword>
<dbReference type="InterPro" id="IPR009057">
    <property type="entry name" value="Homeodomain-like_sf"/>
</dbReference>
<sequence>MVDLDGTSVETLRKKLRETDEKTPALRLVVALNYKYGLSQTEIADQYGIARKTVYNWLVRFQSRPIEEALHDRDRSGRPSKLTGEQRRLFYAQLRRSPKAVGYDADAWNPSLARRLVRDVFDVDYSIPHLRRLLREAGLVPGEDGWVGPE</sequence>
<reference evidence="1 2" key="1">
    <citation type="submission" date="2019-12" db="EMBL/GenBank/DDBJ databases">
        <title>Halocatena pleomorpha gen. nov. sp. nov., an extremely halophilic archaeon of family Halobacteriaceae isolated from saltpan soil.</title>
        <authorList>
            <person name="Pal Y."/>
            <person name="Verma A."/>
            <person name="Krishnamurthi S."/>
            <person name="Kumar P."/>
        </authorList>
    </citation>
    <scope>NUCLEOTIDE SEQUENCE [LARGE SCALE GENOMIC DNA]</scope>
    <source>
        <strain evidence="1 2">JCM 16495</strain>
    </source>
</reference>
<evidence type="ECO:0000313" key="1">
    <source>
        <dbReference type="EMBL" id="MWG33454.1"/>
    </source>
</evidence>
<comment type="caution">
    <text evidence="1">The sequence shown here is derived from an EMBL/GenBank/DDBJ whole genome shotgun (WGS) entry which is preliminary data.</text>
</comment>
<name>A0A6B0GFH4_9EURY</name>
<protein>
    <submittedName>
        <fullName evidence="1">Helix-turn-helix domain-containing protein</fullName>
    </submittedName>
</protein>
<dbReference type="SUPFAM" id="SSF46689">
    <property type="entry name" value="Homeodomain-like"/>
    <property type="match status" value="1"/>
</dbReference>
<accession>A0A6B0GFH4</accession>
<evidence type="ECO:0000313" key="2">
    <source>
        <dbReference type="Proteomes" id="UP000451471"/>
    </source>
</evidence>
<gene>
    <name evidence="1" type="ORF">GQS65_02940</name>
</gene>
<dbReference type="Gene3D" id="1.10.10.60">
    <property type="entry name" value="Homeodomain-like"/>
    <property type="match status" value="1"/>
</dbReference>
<dbReference type="Proteomes" id="UP000451471">
    <property type="component" value="Unassembled WGS sequence"/>
</dbReference>
<dbReference type="RefSeq" id="WP_158203183.1">
    <property type="nucleotide sequence ID" value="NZ_WSZK01000007.1"/>
</dbReference>
<dbReference type="EMBL" id="WSZK01000007">
    <property type="protein sequence ID" value="MWG33454.1"/>
    <property type="molecule type" value="Genomic_DNA"/>
</dbReference>